<feature type="compositionally biased region" description="Basic and acidic residues" evidence="11">
    <location>
        <begin position="262"/>
        <end position="286"/>
    </location>
</feature>
<feature type="domain" description="PHD-type" evidence="12">
    <location>
        <begin position="862"/>
        <end position="1009"/>
    </location>
</feature>
<dbReference type="EMBL" id="JBBPFD010000022">
    <property type="protein sequence ID" value="KAK7881201.1"/>
    <property type="molecule type" value="Genomic_DNA"/>
</dbReference>
<dbReference type="PANTHER" id="PTHR45888">
    <property type="entry name" value="HL01030P-RELATED"/>
    <property type="match status" value="1"/>
</dbReference>
<keyword evidence="7" id="KW-0156">Chromatin regulator</keyword>
<feature type="compositionally biased region" description="Low complexity" evidence="11">
    <location>
        <begin position="168"/>
        <end position="181"/>
    </location>
</feature>
<gene>
    <name evidence="13" type="ORF">WMY93_029610</name>
</gene>
<evidence type="ECO:0000256" key="4">
    <source>
        <dbReference type="ARBA" id="ARBA00022737"/>
    </source>
</evidence>
<evidence type="ECO:0000256" key="10">
    <source>
        <dbReference type="ARBA" id="ARBA00023242"/>
    </source>
</evidence>
<dbReference type="Gene3D" id="3.30.160.360">
    <property type="match status" value="1"/>
</dbReference>
<feature type="compositionally biased region" description="Basic and acidic residues" evidence="11">
    <location>
        <begin position="39"/>
        <end position="64"/>
    </location>
</feature>
<accession>A0AAW0MRQ6</accession>
<evidence type="ECO:0000256" key="3">
    <source>
        <dbReference type="ARBA" id="ARBA00022723"/>
    </source>
</evidence>
<sequence>MGPQPPAQRPGFNPGPNGAADTPTPHVKFDDNNPFSEGFQERERRERLREQQERQRVQLMHEVESQQSGEASFSAAEDGAGAAAAGHAGTSAPLLPSNPPADGLSQMSFFSPELPQDFLQSPPSRPPAPHQQSALHPGFSQLHPHHQMELQSRARHPAPPTQRFGHDSASSSPSTPRPAHSLQLYSDILPDDKNKSRKKREAEGGDRTPLSSHSDDITAPPTPAHSDTACSTPTRPGADQSELFSLAPSSELERQLSVAAAAEERGSVLGRDSHRARLEVKEERVEGGACSGGVKMEDSEAGDGGKELLRHLLKEKSPSATPPLSAPHGGAVCPTPHEGALRQMSVDSVRSEEDDGFLNNSGRLDSPGGDLEKKARFKRLNRPDKDKPQSKYKRRKRDEEEMIHSNSTGSETIITHLRQQNNLSNPPTPPASLPPTPPPVARQKLLNGFATTEELARKELSEQEVKAVKQKGEELLSLNHASKTVDVPASLPTPPHNNQEEIRGHFLSENLSPDEYVPSSSPESVADAEISRYPDLSFIKLEPPSPCPSPTIPIMPCAWGKGSALKQEVKSEPNLQAPPSCSNTDLVTISVTLNPLAAQNVPGVMAAVAQLLRLPVPLDYQLHRTGPERSNLALLAGVRVPMMQVTDSFVSVPGPPGVRPHRPPAPANSVRMELNPQPPPRPQSCGFCKVPLGNGVRVVKQEGQSRPGSALVFCSSSCSAQHAAHPQTNAANKLTSPPAGKTQHHYANNMSSIAVHTLPLRPPSSGSAPSPPLAFPTASAITMETRRTDSLKVKVKLKPRPRAVPGGDELRHGKRSKNSRWRRWSISITLSRGPCVPPEPLSEEDIQSLGACLRGDPVPKDLRRCCFCQQHGDGVTDGPARLLNLDLDLWTWIVSVAQLRPGSVGECLLHLDLDLWVRCTAQLRPGPVGECLLNLDLDLEVYETQAGALINVELALRRGLTLRCAHCQQPGATSGCNRLRCTNTYHFSCAIQAQCTFFKDKTMLCHLHKPRSLALSPSSSPFDPSIAASDPYDSELRCFAVFRRVYVQRDEARQIAAVVQRGERQHTFRVGSLLFRAVGRLLPSQLQSFHSNSAIYPVGYHANRLYWSMRHRHRRCKYMCYIEEKDALPLFKIKVVEKGHDDLVLMGNSPKGTALSCNSLRVGAGPGPYCRAANLQRKPEAVSVYLKGEELFGLTTSAVTRIIESVSRTLLHSATTEEFQGFKCKSFSSEQNLMKKTEADKTNLVQLL</sequence>
<evidence type="ECO:0000313" key="13">
    <source>
        <dbReference type="EMBL" id="KAK7881201.1"/>
    </source>
</evidence>
<evidence type="ECO:0000256" key="1">
    <source>
        <dbReference type="ARBA" id="ARBA00004123"/>
    </source>
</evidence>
<evidence type="ECO:0000256" key="2">
    <source>
        <dbReference type="ARBA" id="ARBA00022553"/>
    </source>
</evidence>
<dbReference type="GO" id="GO:0003713">
    <property type="term" value="F:transcription coactivator activity"/>
    <property type="evidence" value="ECO:0007669"/>
    <property type="project" value="TreeGrafter"/>
</dbReference>
<dbReference type="GO" id="GO:0042800">
    <property type="term" value="F:histone H3K4 methyltransferase activity"/>
    <property type="evidence" value="ECO:0007669"/>
    <property type="project" value="TreeGrafter"/>
</dbReference>
<keyword evidence="10" id="KW-0539">Nucleus</keyword>
<evidence type="ECO:0000256" key="5">
    <source>
        <dbReference type="ARBA" id="ARBA00022771"/>
    </source>
</evidence>
<evidence type="ECO:0000259" key="12">
    <source>
        <dbReference type="PROSITE" id="PS51805"/>
    </source>
</evidence>
<evidence type="ECO:0000256" key="8">
    <source>
        <dbReference type="ARBA" id="ARBA00023015"/>
    </source>
</evidence>
<dbReference type="Pfam" id="PF05964">
    <property type="entry name" value="FYRN"/>
    <property type="match status" value="1"/>
</dbReference>
<feature type="compositionally biased region" description="Polar residues" evidence="11">
    <location>
        <begin position="726"/>
        <end position="735"/>
    </location>
</feature>
<comment type="subcellular location">
    <subcellularLocation>
        <location evidence="1">Nucleus</location>
    </subcellularLocation>
</comment>
<dbReference type="Pfam" id="PF13771">
    <property type="entry name" value="zf-HC5HC2H"/>
    <property type="match status" value="1"/>
</dbReference>
<protein>
    <recommendedName>
        <fullName evidence="12">PHD-type domain-containing protein</fullName>
    </recommendedName>
</protein>
<feature type="compositionally biased region" description="Basic and acidic residues" evidence="11">
    <location>
        <begin position="295"/>
        <end position="317"/>
    </location>
</feature>
<evidence type="ECO:0000256" key="9">
    <source>
        <dbReference type="ARBA" id="ARBA00023163"/>
    </source>
</evidence>
<evidence type="ECO:0000256" key="11">
    <source>
        <dbReference type="SAM" id="MobiDB-lite"/>
    </source>
</evidence>
<evidence type="ECO:0000256" key="7">
    <source>
        <dbReference type="ARBA" id="ARBA00022853"/>
    </source>
</evidence>
<organism evidence="13 14">
    <name type="scientific">Mugilogobius chulae</name>
    <name type="common">yellowstripe goby</name>
    <dbReference type="NCBI Taxonomy" id="88201"/>
    <lineage>
        <taxon>Eukaryota</taxon>
        <taxon>Metazoa</taxon>
        <taxon>Chordata</taxon>
        <taxon>Craniata</taxon>
        <taxon>Vertebrata</taxon>
        <taxon>Euteleostomi</taxon>
        <taxon>Actinopterygii</taxon>
        <taxon>Neopterygii</taxon>
        <taxon>Teleostei</taxon>
        <taxon>Neoteleostei</taxon>
        <taxon>Acanthomorphata</taxon>
        <taxon>Gobiaria</taxon>
        <taxon>Gobiiformes</taxon>
        <taxon>Gobioidei</taxon>
        <taxon>Gobiidae</taxon>
        <taxon>Gobionellinae</taxon>
        <taxon>Mugilogobius</taxon>
    </lineage>
</organism>
<keyword evidence="5" id="KW-0863">Zinc-finger</keyword>
<feature type="compositionally biased region" description="Polar residues" evidence="11">
    <location>
        <begin position="404"/>
        <end position="421"/>
    </location>
</feature>
<keyword evidence="6" id="KW-0862">Zinc</keyword>
<proteinExistence type="predicted"/>
<dbReference type="InterPro" id="IPR034732">
    <property type="entry name" value="EPHD"/>
</dbReference>
<feature type="region of interest" description="Disordered" evidence="11">
    <location>
        <begin position="1"/>
        <end position="442"/>
    </location>
</feature>
<dbReference type="InterPro" id="IPR013083">
    <property type="entry name" value="Znf_RING/FYVE/PHD"/>
</dbReference>
<dbReference type="GO" id="GO:0045944">
    <property type="term" value="P:positive regulation of transcription by RNA polymerase II"/>
    <property type="evidence" value="ECO:0007669"/>
    <property type="project" value="TreeGrafter"/>
</dbReference>
<dbReference type="GO" id="GO:0044666">
    <property type="term" value="C:MLL3/4 complex"/>
    <property type="evidence" value="ECO:0007669"/>
    <property type="project" value="TreeGrafter"/>
</dbReference>
<dbReference type="Pfam" id="PF05965">
    <property type="entry name" value="FYRC"/>
    <property type="match status" value="1"/>
</dbReference>
<dbReference type="PANTHER" id="PTHR45888:SF1">
    <property type="entry name" value="HISTONE-LYSINE N-METHYLTRANSFERASE 2C"/>
    <property type="match status" value="1"/>
</dbReference>
<keyword evidence="3" id="KW-0479">Metal-binding</keyword>
<evidence type="ECO:0000313" key="14">
    <source>
        <dbReference type="Proteomes" id="UP001460270"/>
    </source>
</evidence>
<feature type="compositionally biased region" description="Low complexity" evidence="11">
    <location>
        <begin position="68"/>
        <end position="92"/>
    </location>
</feature>
<evidence type="ECO:0000256" key="6">
    <source>
        <dbReference type="ARBA" id="ARBA00022833"/>
    </source>
</evidence>
<keyword evidence="14" id="KW-1185">Reference proteome</keyword>
<name>A0AAW0MRQ6_9GOBI</name>
<keyword evidence="8" id="KW-0805">Transcription regulation</keyword>
<dbReference type="Gene3D" id="3.30.40.10">
    <property type="entry name" value="Zinc/RING finger domain, C3HC4 (zinc finger)"/>
    <property type="match status" value="1"/>
</dbReference>
<dbReference type="GO" id="GO:0008270">
    <property type="term" value="F:zinc ion binding"/>
    <property type="evidence" value="ECO:0007669"/>
    <property type="project" value="UniProtKB-KW"/>
</dbReference>
<feature type="compositionally biased region" description="Basic and acidic residues" evidence="11">
    <location>
        <begin position="190"/>
        <end position="206"/>
    </location>
</feature>
<dbReference type="Proteomes" id="UP001460270">
    <property type="component" value="Unassembled WGS sequence"/>
</dbReference>
<comment type="caution">
    <text evidence="13">The sequence shown here is derived from an EMBL/GenBank/DDBJ whole genome shotgun (WGS) entry which is preliminary data.</text>
</comment>
<dbReference type="InterPro" id="IPR003888">
    <property type="entry name" value="FYrich_N"/>
</dbReference>
<reference evidence="14" key="1">
    <citation type="submission" date="2024-04" db="EMBL/GenBank/DDBJ databases">
        <title>Salinicola lusitanus LLJ914,a marine bacterium isolated from the Okinawa Trough.</title>
        <authorList>
            <person name="Li J."/>
        </authorList>
    </citation>
    <scope>NUCLEOTIDE SEQUENCE [LARGE SCALE GENOMIC DNA]</scope>
</reference>
<feature type="region of interest" description="Disordered" evidence="11">
    <location>
        <begin position="725"/>
        <end position="744"/>
    </location>
</feature>
<dbReference type="SMART" id="SM00541">
    <property type="entry name" value="FYRN"/>
    <property type="match status" value="1"/>
</dbReference>
<dbReference type="AlphaFoldDB" id="A0AAW0MRQ6"/>
<feature type="compositionally biased region" description="Pro residues" evidence="11">
    <location>
        <begin position="426"/>
        <end position="440"/>
    </location>
</feature>
<dbReference type="InterPro" id="IPR003889">
    <property type="entry name" value="FYrich_C"/>
</dbReference>
<keyword evidence="9" id="KW-0804">Transcription</keyword>
<keyword evidence="2" id="KW-0597">Phosphoprotein</keyword>
<dbReference type="PROSITE" id="PS51542">
    <property type="entry name" value="FYRN"/>
    <property type="match status" value="1"/>
</dbReference>
<dbReference type="PROSITE" id="PS51805">
    <property type="entry name" value="EPHD"/>
    <property type="match status" value="1"/>
</dbReference>
<keyword evidence="4" id="KW-0677">Repeat</keyword>